<evidence type="ECO:0000259" key="13">
    <source>
        <dbReference type="PROSITE" id="PS51390"/>
    </source>
</evidence>
<dbReference type="Gene3D" id="4.10.75.10">
    <property type="entry name" value="Elafin-like"/>
    <property type="match status" value="5"/>
</dbReference>
<keyword evidence="2" id="KW-0722">Serine protease inhibitor</keyword>
<feature type="domain" description="Thyroglobulin type-1" evidence="11">
    <location>
        <begin position="1054"/>
        <end position="1120"/>
    </location>
</feature>
<feature type="transmembrane region" description="Helical" evidence="8">
    <location>
        <begin position="2065"/>
        <end position="2089"/>
    </location>
</feature>
<feature type="disulfide bond" evidence="6">
    <location>
        <begin position="363"/>
        <end position="370"/>
    </location>
</feature>
<feature type="domain" description="WAP" evidence="13">
    <location>
        <begin position="22"/>
        <end position="76"/>
    </location>
</feature>
<evidence type="ECO:0000313" key="15">
    <source>
        <dbReference type="Proteomes" id="UP000820818"/>
    </source>
</evidence>
<sequence>MQQSIALLLLALATFASASNSTGEFETTGRCPTKIRDPDRCPPASDRTDECTTDQQCSGESKCCSDGCRRVCVMPLLTSCERQRVETVKRARALQLSSNDISLPNCDPIGDYEPVQCDPITGNCYCVDESGFELAGTRARSLDLVNCTNPKPCAGLLCRMLCPYEFELDSEGCPLCQCRDPCRGIKCPGSQTCQLEEMPCAKEPCPPVPTCKQARSAEDLCPTGVPLTMPSGDRPFLCGLQVGQPQCPQLFDCIVQPGADYGVCCMAADRISKPGTCPAVDEESNSTVCGVPCANDMECQGADKCCPSVDSCGDSGHCVPPVNFSLCLQQQQIARLLSLTEREGKGYVPQCDEDGQRFAVRQCSRNGLVCWCVDPDLGTKVKGSMGSAQDVVCDGQANAVARSSRCSSAVCSSTCDYGFKTDSHGCSTCECDNPCEQLTCPEGEQCLMKRDPSCSAGLKKCPMTPQCRRIFVPPCAFGKHLTNEATEEPVSCTVGSKFACPSGYHCSFSVPNNASYCCPASTSSGGSKQKIAIPEDDGRLPSICEMMKEVADGRKPAEPGYNLILKNPRCTPQGEFEEQQCDDDGQCWCVDEFGVELAGTRGLASQRSVSMCVKLRHDTDSDCPGLLCRLGCDYGFAVDNSTNCPLCECRNPCDVLNCPEGQECQLVVSSCPEAPFCPALPFCTTIQRNREDTSIQDEEFEEESIAACPVGDPYVNPADNVTLQCNPRSRALSCPEGFSCYSENNSADGTCCPIQHLIKAGQCPYLVPISVDSCDSECSADEDCDGQLKCCSNGCGTQCVEPLIKTACQHTQMIMKYKARENGVPANRLFIPRCRPDDGAFESVQCDPVTRACWCVTPDGREMAGTRVPPGLQPQCHIPRSCPALTECPDLDCSPHGYQLDTSGCPVCACRNPCDGVECRSPAEECRLVQVNCIRAPCPPLPVCLPRLDNPCAHGQPLREPFTNTTIHCGPMGSSCPSTHKCHLSPLGEFSVCCPKPRDVCFQEKLLGSCKASILRYSFNEKRNRCEAFRYTGCGGNMNNFESERECKSVCPSLSTCEELREKNLKMAEKFKKVVFTPKCNRANGDWEPVQCLEEVGICWCVDKDGEHIKGSLTRGSPTCGVRQARQRSIDPPICADPTAVVHVCNKTICESKICLADPKAVCRVDPCGGCRHAFYNPVTGRQVDCEAGLTKCQREVQTVLNSETWARQGGPWNAQPLVVSTSSSSAYHYNLNGYSAPEEDAEVLPDALLSSVTVYSSRLRRQVEEKEQATEVAMLDAMMEAAPSDLIAAMLKEAQTDEVDVASATEAVFIEDTTMQETRSGKLLARPVDDGLLDEVKNGFESLDDVEEEAIQQRPLPALRDAIKPGFCPPVRSRTFLRVLAQFAGGAACADQCVSDADCAGPTRCCPGECGSSCTHPVLLPTPLLPKPGACPAPTHPFGCPADMKAVNDCSSDADCSGRAKCCTNGCSSTCTTPEENSSGPLMMSISPPVCTLKGDYAREQSQGEFSWCVDTTGQPIDDSFTRGSVRCSPNGTVLEQRALGPVCADPSVQPTVCRDQCLHARCPFHPDALCVADPCNNCKVSFIDQQGNPLECVDRCSQPAETGHCRALFPRYFYNSSSKACEEFIYGGCEGNENNFESLQECSQHCEKPVNVCELPKEPGMCRASFPRWAYNPETQQCEKFSFGGCGGNANNFHTYQQCASRCPDMVLCPQQSPLGEMTSCSRNEACTGKTCPNHPDAACSVDPCTCTPVFVDSQGNTVECLPSSMLEVEPRHAKDMESTTTSTSTTTSPTSTTTSPTTTTTTTTEASTTTTTTKATTTSTTTKATTTTTSTTTPATASPVPRGKALNHPHYTRCQKMRQNQLKKAGAGELIPECDHLGRFQPIQCLPAKKINGGHPIVHCWCVDEAGNQVANTTQFLRGEQTCRLVPVMAVAMTLGFPAMDHAKEAMEKEVQQQVGEILNGLSARTMEPTLQVKSRHDGTVLTFTLVGDNKIDVASHLEDMVKSGHLALEMDGHSMPAESTSSKFYHKLDSTLKVASKVEAVDRSLEAREILAQALDIEAPYLAIIVVLSVLASILVCGLIIGLVLHRRRTTGTYPKDSGSTLASPPKPNKHNSDKSDVVPRGFPRVGINPSDVVQTPQLSPTVPRSKRQTRNAEAW</sequence>
<reference evidence="14 15" key="1">
    <citation type="submission" date="2022-05" db="EMBL/GenBank/DDBJ databases">
        <title>A multi-omics perspective on studying reproductive biology in Daphnia sinensis.</title>
        <authorList>
            <person name="Jia J."/>
        </authorList>
    </citation>
    <scope>NUCLEOTIDE SEQUENCE [LARGE SCALE GENOMIC DNA]</scope>
    <source>
        <strain evidence="14 15">WSL</strain>
    </source>
</reference>
<feature type="domain" description="Antistasin-like" evidence="12">
    <location>
        <begin position="623"/>
        <end position="649"/>
    </location>
</feature>
<name>A0AAD5PR98_9CRUS</name>
<feature type="domain" description="BPTI/Kunitz inhibitor" evidence="10">
    <location>
        <begin position="1655"/>
        <end position="1705"/>
    </location>
</feature>
<dbReference type="EMBL" id="WJBH02000010">
    <property type="protein sequence ID" value="KAI9552285.1"/>
    <property type="molecule type" value="Genomic_DNA"/>
</dbReference>
<keyword evidence="15" id="KW-1185">Reference proteome</keyword>
<organism evidence="14 15">
    <name type="scientific">Daphnia sinensis</name>
    <dbReference type="NCBI Taxonomy" id="1820382"/>
    <lineage>
        <taxon>Eukaryota</taxon>
        <taxon>Metazoa</taxon>
        <taxon>Ecdysozoa</taxon>
        <taxon>Arthropoda</taxon>
        <taxon>Crustacea</taxon>
        <taxon>Branchiopoda</taxon>
        <taxon>Diplostraca</taxon>
        <taxon>Cladocera</taxon>
        <taxon>Anomopoda</taxon>
        <taxon>Daphniidae</taxon>
        <taxon>Daphnia</taxon>
        <taxon>Daphnia similis group</taxon>
    </lineage>
</organism>
<dbReference type="InterPro" id="IPR006150">
    <property type="entry name" value="Cys_repeat_1"/>
</dbReference>
<protein>
    <recommendedName>
        <fullName evidence="16">Kunitz domain-containing protein</fullName>
    </recommendedName>
</protein>
<feature type="region of interest" description="Disordered" evidence="7">
    <location>
        <begin position="2096"/>
        <end position="2160"/>
    </location>
</feature>
<dbReference type="SMART" id="SM00131">
    <property type="entry name" value="KU"/>
    <property type="match status" value="3"/>
</dbReference>
<dbReference type="SUPFAM" id="SSF57262">
    <property type="entry name" value="Leech antihemostatic proteins"/>
    <property type="match status" value="2"/>
</dbReference>
<dbReference type="InterPro" id="IPR004094">
    <property type="entry name" value="Antistasin-like"/>
</dbReference>
<dbReference type="PROSITE" id="PS51162">
    <property type="entry name" value="THYROGLOBULIN_1_2"/>
    <property type="match status" value="7"/>
</dbReference>
<feature type="domain" description="Thyroglobulin type-1" evidence="11">
    <location>
        <begin position="77"/>
        <end position="147"/>
    </location>
</feature>
<feature type="domain" description="Thyroglobulin type-1" evidence="11">
    <location>
        <begin position="541"/>
        <end position="623"/>
    </location>
</feature>
<dbReference type="InterPro" id="IPR036857">
    <property type="entry name" value="Thyroglobulin_1_sf"/>
</dbReference>
<dbReference type="SUPFAM" id="SSF57256">
    <property type="entry name" value="Elafin-like"/>
    <property type="match status" value="2"/>
</dbReference>
<dbReference type="InterPro" id="IPR020901">
    <property type="entry name" value="Prtase_inh_Kunz-CS"/>
</dbReference>
<feature type="domain" description="WAP" evidence="13">
    <location>
        <begin position="1425"/>
        <end position="1476"/>
    </location>
</feature>
<feature type="compositionally biased region" description="Low complexity" evidence="7">
    <location>
        <begin position="1781"/>
        <end position="1842"/>
    </location>
</feature>
<dbReference type="CDD" id="cd00199">
    <property type="entry name" value="WAP"/>
    <property type="match status" value="2"/>
</dbReference>
<dbReference type="SMART" id="SM00289">
    <property type="entry name" value="WR1"/>
    <property type="match status" value="7"/>
</dbReference>
<keyword evidence="8" id="KW-1133">Transmembrane helix</keyword>
<dbReference type="InterPro" id="IPR011061">
    <property type="entry name" value="Hirudin/antistatin"/>
</dbReference>
<dbReference type="Gene3D" id="4.10.800.10">
    <property type="entry name" value="Thyroglobulin type-1"/>
    <property type="match status" value="7"/>
</dbReference>
<dbReference type="Pfam" id="PF00014">
    <property type="entry name" value="Kunitz_BPTI"/>
    <property type="match status" value="3"/>
</dbReference>
<feature type="domain" description="BPTI/Kunitz inhibitor" evidence="10">
    <location>
        <begin position="1001"/>
        <end position="1051"/>
    </location>
</feature>
<evidence type="ECO:0000256" key="1">
    <source>
        <dbReference type="ARBA" id="ARBA00022690"/>
    </source>
</evidence>
<dbReference type="InterPro" id="IPR008197">
    <property type="entry name" value="WAP_dom"/>
</dbReference>
<proteinExistence type="inferred from homology"/>
<dbReference type="InterPro" id="IPR002223">
    <property type="entry name" value="Kunitz_BPTI"/>
</dbReference>
<dbReference type="FunFam" id="4.10.410.10:FF:000021">
    <property type="entry name" value="Serine protease inhibitor, putative"/>
    <property type="match status" value="1"/>
</dbReference>
<evidence type="ECO:0000256" key="3">
    <source>
        <dbReference type="ARBA" id="ARBA00023157"/>
    </source>
</evidence>
<keyword evidence="8" id="KW-0812">Transmembrane</keyword>
<dbReference type="Gene3D" id="2.10.22.10">
    <property type="entry name" value="Antistasin, domain 1"/>
    <property type="match status" value="3"/>
</dbReference>
<feature type="domain" description="WAP" evidence="13">
    <location>
        <begin position="270"/>
        <end position="322"/>
    </location>
</feature>
<feature type="domain" description="Thyroglobulin type-1" evidence="11">
    <location>
        <begin position="324"/>
        <end position="393"/>
    </location>
</feature>
<dbReference type="PANTHER" id="PTHR47247">
    <property type="entry name" value="KUNITZ-TYPE PROTEASE INHIBITOR 2"/>
    <property type="match status" value="1"/>
</dbReference>
<feature type="disulfide bond" evidence="6">
    <location>
        <begin position="1092"/>
        <end position="1099"/>
    </location>
</feature>
<feature type="domain" description="WAP" evidence="13">
    <location>
        <begin position="1362"/>
        <end position="1419"/>
    </location>
</feature>
<feature type="domain" description="BPTI/Kunitz inhibitor" evidence="10">
    <location>
        <begin position="1598"/>
        <end position="1648"/>
    </location>
</feature>
<dbReference type="InterPro" id="IPR036880">
    <property type="entry name" value="Kunitz_BPTI_sf"/>
</dbReference>
<dbReference type="Proteomes" id="UP000820818">
    <property type="component" value="Linkage Group LG10"/>
</dbReference>
<feature type="domain" description="Thyroglobulin type-1" evidence="11">
    <location>
        <begin position="1469"/>
        <end position="1529"/>
    </location>
</feature>
<evidence type="ECO:0000256" key="5">
    <source>
        <dbReference type="ARBA" id="ARBA00093388"/>
    </source>
</evidence>
<dbReference type="SMART" id="SM00217">
    <property type="entry name" value="WAP"/>
    <property type="match status" value="5"/>
</dbReference>
<feature type="domain" description="Antistasin-like" evidence="12">
    <location>
        <begin position="406"/>
        <end position="431"/>
    </location>
</feature>
<dbReference type="PROSITE" id="PS51390">
    <property type="entry name" value="WAP"/>
    <property type="match status" value="5"/>
</dbReference>
<dbReference type="PROSITE" id="PS00484">
    <property type="entry name" value="THYROGLOBULIN_1_1"/>
    <property type="match status" value="2"/>
</dbReference>
<evidence type="ECO:0000259" key="11">
    <source>
        <dbReference type="PROSITE" id="PS51162"/>
    </source>
</evidence>
<dbReference type="PANTHER" id="PTHR47247:SF1">
    <property type="entry name" value="KUNITZ-TYPE PROTEASE INHIBITOR 2"/>
    <property type="match status" value="1"/>
</dbReference>
<dbReference type="InterPro" id="IPR028150">
    <property type="entry name" value="Lustrin_cystein"/>
</dbReference>
<comment type="caution">
    <text evidence="6">Lacks conserved residue(s) required for the propagation of feature annotation.</text>
</comment>
<evidence type="ECO:0000256" key="8">
    <source>
        <dbReference type="SAM" id="Phobius"/>
    </source>
</evidence>
<dbReference type="CDD" id="cd00191">
    <property type="entry name" value="TY"/>
    <property type="match status" value="6"/>
</dbReference>
<evidence type="ECO:0008006" key="16">
    <source>
        <dbReference type="Google" id="ProtNLM"/>
    </source>
</evidence>
<dbReference type="PROSITE" id="PS00280">
    <property type="entry name" value="BPTI_KUNITZ_1"/>
    <property type="match status" value="3"/>
</dbReference>
<feature type="disulfide bond" evidence="6">
    <location>
        <begin position="846"/>
        <end position="853"/>
    </location>
</feature>
<feature type="domain" description="WAP" evidence="13">
    <location>
        <begin position="756"/>
        <end position="803"/>
    </location>
</feature>
<evidence type="ECO:0000256" key="4">
    <source>
        <dbReference type="ARBA" id="ARBA00049646"/>
    </source>
</evidence>
<feature type="signal peptide" evidence="9">
    <location>
        <begin position="1"/>
        <end position="18"/>
    </location>
</feature>
<comment type="similarity">
    <text evidence="4">Belongs to the venom Kunitz-type family. 01 (intermediate) subfamily.</text>
</comment>
<dbReference type="GO" id="GO:0005576">
    <property type="term" value="C:extracellular region"/>
    <property type="evidence" value="ECO:0007669"/>
    <property type="project" value="InterPro"/>
</dbReference>
<evidence type="ECO:0000256" key="9">
    <source>
        <dbReference type="SAM" id="SignalP"/>
    </source>
</evidence>
<feature type="disulfide bond" evidence="6">
    <location>
        <begin position="117"/>
        <end position="124"/>
    </location>
</feature>
<keyword evidence="9" id="KW-0732">Signal</keyword>
<dbReference type="Pfam" id="PF02822">
    <property type="entry name" value="Antistasin"/>
    <property type="match status" value="3"/>
</dbReference>
<feature type="domain" description="Thyroglobulin type-1" evidence="11">
    <location>
        <begin position="1854"/>
        <end position="1926"/>
    </location>
</feature>
<dbReference type="GO" id="GO:0004867">
    <property type="term" value="F:serine-type endopeptidase inhibitor activity"/>
    <property type="evidence" value="ECO:0007669"/>
    <property type="project" value="UniProtKB-KW"/>
</dbReference>
<comment type="function">
    <text evidence="5">Serine protease inhibitor that inhibits trypsin at a molar ratio of 1:1.</text>
</comment>
<dbReference type="PROSITE" id="PS51252">
    <property type="entry name" value="ANTISTASIN"/>
    <property type="match status" value="3"/>
</dbReference>
<feature type="region of interest" description="Disordered" evidence="7">
    <location>
        <begin position="1774"/>
        <end position="1851"/>
    </location>
</feature>
<dbReference type="SMART" id="SM00211">
    <property type="entry name" value="TY"/>
    <property type="match status" value="7"/>
</dbReference>
<evidence type="ECO:0000256" key="2">
    <source>
        <dbReference type="ARBA" id="ARBA00022900"/>
    </source>
</evidence>
<dbReference type="Pfam" id="PF14625">
    <property type="entry name" value="Lustrin_cystein"/>
    <property type="match status" value="4"/>
</dbReference>
<dbReference type="InterPro" id="IPR000716">
    <property type="entry name" value="Thyroglobulin_1"/>
</dbReference>
<keyword evidence="3 6" id="KW-1015">Disulfide bond</keyword>
<evidence type="ECO:0000259" key="10">
    <source>
        <dbReference type="PROSITE" id="PS50279"/>
    </source>
</evidence>
<comment type="caution">
    <text evidence="14">The sequence shown here is derived from an EMBL/GenBank/DDBJ whole genome shotgun (WGS) entry which is preliminary data.</text>
</comment>
<evidence type="ECO:0000259" key="12">
    <source>
        <dbReference type="PROSITE" id="PS51252"/>
    </source>
</evidence>
<dbReference type="Pfam" id="PF00095">
    <property type="entry name" value="WAP"/>
    <property type="match status" value="5"/>
</dbReference>
<accession>A0AAD5PR98</accession>
<gene>
    <name evidence="14" type="ORF">GHT06_022649</name>
</gene>
<keyword evidence="8" id="KW-0472">Membrane</keyword>
<dbReference type="PRINTS" id="PR00759">
    <property type="entry name" value="BASICPTASE"/>
</dbReference>
<keyword evidence="1" id="KW-0646">Protease inhibitor</keyword>
<evidence type="ECO:0000256" key="6">
    <source>
        <dbReference type="PROSITE-ProRule" id="PRU00500"/>
    </source>
</evidence>
<feature type="chain" id="PRO_5042018797" description="Kunitz domain-containing protein" evidence="9">
    <location>
        <begin position="19"/>
        <end position="2160"/>
    </location>
</feature>
<evidence type="ECO:0000256" key="7">
    <source>
        <dbReference type="SAM" id="MobiDB-lite"/>
    </source>
</evidence>
<dbReference type="PROSITE" id="PS50279">
    <property type="entry name" value="BPTI_KUNITZ_2"/>
    <property type="match status" value="3"/>
</dbReference>
<dbReference type="CDD" id="cd00109">
    <property type="entry name" value="Kunitz-type"/>
    <property type="match status" value="3"/>
</dbReference>
<dbReference type="SUPFAM" id="SSF57610">
    <property type="entry name" value="Thyroglobulin type-1 domain"/>
    <property type="match status" value="7"/>
</dbReference>
<dbReference type="SUPFAM" id="SSF57362">
    <property type="entry name" value="BPTI-like"/>
    <property type="match status" value="3"/>
</dbReference>
<dbReference type="InterPro" id="IPR036645">
    <property type="entry name" value="Elafin-like_sf"/>
</dbReference>
<evidence type="ECO:0000313" key="14">
    <source>
        <dbReference type="EMBL" id="KAI9552285.1"/>
    </source>
</evidence>
<feature type="compositionally biased region" description="Polar residues" evidence="7">
    <location>
        <begin position="2136"/>
        <end position="2147"/>
    </location>
</feature>
<dbReference type="Pfam" id="PF00086">
    <property type="entry name" value="Thyroglobulin_1"/>
    <property type="match status" value="7"/>
</dbReference>
<feature type="domain" description="Antistasin-like" evidence="12">
    <location>
        <begin position="153"/>
        <end position="178"/>
    </location>
</feature>
<dbReference type="Gene3D" id="4.10.410.10">
    <property type="entry name" value="Pancreatic trypsin inhibitor Kunitz domain"/>
    <property type="match status" value="3"/>
</dbReference>
<feature type="domain" description="Thyroglobulin type-1" evidence="11">
    <location>
        <begin position="805"/>
        <end position="876"/>
    </location>
</feature>